<dbReference type="GO" id="GO:0005737">
    <property type="term" value="C:cytoplasm"/>
    <property type="evidence" value="ECO:0007669"/>
    <property type="project" value="InterPro"/>
</dbReference>
<evidence type="ECO:0000256" key="6">
    <source>
        <dbReference type="ARBA" id="ARBA00022777"/>
    </source>
</evidence>
<dbReference type="RefSeq" id="WP_107728251.1">
    <property type="nucleotide sequence ID" value="NZ_PZZP01000002.1"/>
</dbReference>
<dbReference type="PANTHER" id="PTHR18964">
    <property type="entry name" value="ROK (REPRESSOR, ORF, KINASE) FAMILY"/>
    <property type="match status" value="1"/>
</dbReference>
<evidence type="ECO:0000256" key="8">
    <source>
        <dbReference type="ARBA" id="ARBA00032386"/>
    </source>
</evidence>
<dbReference type="NCBIfam" id="TIGR00744">
    <property type="entry name" value="ROK_glcA_fam"/>
    <property type="match status" value="1"/>
</dbReference>
<evidence type="ECO:0000256" key="3">
    <source>
        <dbReference type="ARBA" id="ARBA00014701"/>
    </source>
</evidence>
<comment type="similarity">
    <text evidence="1">Belongs to the ROK (NagC/XylR) family.</text>
</comment>
<evidence type="ECO:0000313" key="10">
    <source>
        <dbReference type="Proteomes" id="UP000241639"/>
    </source>
</evidence>
<comment type="caution">
    <text evidence="9">The sequence shown here is derived from an EMBL/GenBank/DDBJ whole genome shotgun (WGS) entry which is preliminary data.</text>
</comment>
<accession>A0A2T4Z421</accession>
<dbReference type="GO" id="GO:0005524">
    <property type="term" value="F:ATP binding"/>
    <property type="evidence" value="ECO:0007669"/>
    <property type="project" value="UniProtKB-KW"/>
</dbReference>
<dbReference type="OrthoDB" id="9810372at2"/>
<protein>
    <recommendedName>
        <fullName evidence="3">Glucokinase</fullName>
        <ecNumber evidence="2">2.7.1.2</ecNumber>
    </recommendedName>
    <alternativeName>
        <fullName evidence="8">Glucose kinase</fullName>
    </alternativeName>
</protein>
<dbReference type="SUPFAM" id="SSF53067">
    <property type="entry name" value="Actin-like ATPase domain"/>
    <property type="match status" value="1"/>
</dbReference>
<organism evidence="9 10">
    <name type="scientific">Desmospora activa DSM 45169</name>
    <dbReference type="NCBI Taxonomy" id="1121389"/>
    <lineage>
        <taxon>Bacteria</taxon>
        <taxon>Bacillati</taxon>
        <taxon>Bacillota</taxon>
        <taxon>Bacilli</taxon>
        <taxon>Bacillales</taxon>
        <taxon>Thermoactinomycetaceae</taxon>
        <taxon>Desmospora</taxon>
    </lineage>
</organism>
<evidence type="ECO:0000256" key="1">
    <source>
        <dbReference type="ARBA" id="ARBA00006479"/>
    </source>
</evidence>
<dbReference type="Gene3D" id="3.30.420.40">
    <property type="match status" value="2"/>
</dbReference>
<dbReference type="EC" id="2.7.1.2" evidence="2"/>
<proteinExistence type="inferred from homology"/>
<dbReference type="EMBL" id="PZZP01000002">
    <property type="protein sequence ID" value="PTM56630.1"/>
    <property type="molecule type" value="Genomic_DNA"/>
</dbReference>
<dbReference type="InterPro" id="IPR043129">
    <property type="entry name" value="ATPase_NBD"/>
</dbReference>
<keyword evidence="6 9" id="KW-0418">Kinase</keyword>
<reference evidence="9 10" key="1">
    <citation type="submission" date="2018-04" db="EMBL/GenBank/DDBJ databases">
        <title>Genomic Encyclopedia of Archaeal and Bacterial Type Strains, Phase II (KMG-II): from individual species to whole genera.</title>
        <authorList>
            <person name="Goeker M."/>
        </authorList>
    </citation>
    <scope>NUCLEOTIDE SEQUENCE [LARGE SCALE GENOMIC DNA]</scope>
    <source>
        <strain evidence="9 10">DSM 45169</strain>
    </source>
</reference>
<dbReference type="InterPro" id="IPR000600">
    <property type="entry name" value="ROK"/>
</dbReference>
<gene>
    <name evidence="9" type="ORF">C8J48_2955</name>
</gene>
<name>A0A2T4Z421_9BACL</name>
<dbReference type="Proteomes" id="UP000241639">
    <property type="component" value="Unassembled WGS sequence"/>
</dbReference>
<evidence type="ECO:0000256" key="2">
    <source>
        <dbReference type="ARBA" id="ARBA00012323"/>
    </source>
</evidence>
<evidence type="ECO:0000256" key="5">
    <source>
        <dbReference type="ARBA" id="ARBA00022741"/>
    </source>
</evidence>
<evidence type="ECO:0000256" key="7">
    <source>
        <dbReference type="ARBA" id="ARBA00022840"/>
    </source>
</evidence>
<dbReference type="InterPro" id="IPR004654">
    <property type="entry name" value="ROK_glcA"/>
</dbReference>
<sequence>MDKCYIGIDLGGTSMKLGIVDENGKLLDKLEKPTRGEEGAETGLARMAEHARELAEMSGQPWSRVAGLGIGLPGFLDIERGEIIRLTNIPWERVPVRTVLEAKLGVPVVIDNDANVAALGEAWSGAGTGIGDIVCITLGTGVGGGVIVDGRLVHGVSGMAGEIGHICMEENGALCGCGKRGCVETIASATGMMRLVKEGLAAGRQSLLHQPAQQGELNTRTLFAAAEQQDVLALEVIDRATDALGRLMAILSVVNNPAAFIVGGGVSRAGERLFTPLRQSYAQHALAAAARGVQILPAQLGNDAGMIGAAALTVRREH</sequence>
<evidence type="ECO:0000313" key="9">
    <source>
        <dbReference type="EMBL" id="PTM56630.1"/>
    </source>
</evidence>
<dbReference type="PANTHER" id="PTHR18964:SF149">
    <property type="entry name" value="BIFUNCTIONAL UDP-N-ACETYLGLUCOSAMINE 2-EPIMERASE_N-ACETYLMANNOSAMINE KINASE"/>
    <property type="match status" value="1"/>
</dbReference>
<keyword evidence="7" id="KW-0067">ATP-binding</keyword>
<dbReference type="GO" id="GO:0004340">
    <property type="term" value="F:glucokinase activity"/>
    <property type="evidence" value="ECO:0007669"/>
    <property type="project" value="UniProtKB-EC"/>
</dbReference>
<dbReference type="PROSITE" id="PS01125">
    <property type="entry name" value="ROK"/>
    <property type="match status" value="1"/>
</dbReference>
<dbReference type="InterPro" id="IPR049874">
    <property type="entry name" value="ROK_cs"/>
</dbReference>
<dbReference type="Pfam" id="PF00480">
    <property type="entry name" value="ROK"/>
    <property type="match status" value="1"/>
</dbReference>
<dbReference type="AlphaFoldDB" id="A0A2T4Z421"/>
<keyword evidence="5" id="KW-0547">Nucleotide-binding</keyword>
<keyword evidence="4" id="KW-0808">Transferase</keyword>
<evidence type="ECO:0000256" key="4">
    <source>
        <dbReference type="ARBA" id="ARBA00022679"/>
    </source>
</evidence>
<keyword evidence="10" id="KW-1185">Reference proteome</keyword>
<dbReference type="GO" id="GO:0006096">
    <property type="term" value="P:glycolytic process"/>
    <property type="evidence" value="ECO:0007669"/>
    <property type="project" value="InterPro"/>
</dbReference>